<evidence type="ECO:0000256" key="1">
    <source>
        <dbReference type="ARBA" id="ARBA00006499"/>
    </source>
</evidence>
<dbReference type="GO" id="GO:0005737">
    <property type="term" value="C:cytoplasm"/>
    <property type="evidence" value="ECO:0007669"/>
    <property type="project" value="TreeGrafter"/>
</dbReference>
<dbReference type="InterPro" id="IPR050565">
    <property type="entry name" value="LYPA1-2/EST-like"/>
</dbReference>
<feature type="domain" description="Phospholipase/carboxylesterase/thioesterase" evidence="2">
    <location>
        <begin position="6"/>
        <end position="165"/>
    </location>
</feature>
<dbReference type="InterPro" id="IPR029058">
    <property type="entry name" value="AB_hydrolase_fold"/>
</dbReference>
<evidence type="ECO:0000259" key="2">
    <source>
        <dbReference type="Pfam" id="PF02230"/>
    </source>
</evidence>
<dbReference type="OrthoDB" id="2418081at2759"/>
<reference evidence="3" key="1">
    <citation type="submission" date="2021-07" db="EMBL/GenBank/DDBJ databases">
        <authorList>
            <person name="Branca A.L. A."/>
        </authorList>
    </citation>
    <scope>NUCLEOTIDE SEQUENCE</scope>
</reference>
<dbReference type="EMBL" id="CAJVPD010000271">
    <property type="protein sequence ID" value="CAG8415336.1"/>
    <property type="molecule type" value="Genomic_DNA"/>
</dbReference>
<dbReference type="PANTHER" id="PTHR10655">
    <property type="entry name" value="LYSOPHOSPHOLIPASE-RELATED"/>
    <property type="match status" value="1"/>
</dbReference>
<evidence type="ECO:0000313" key="3">
    <source>
        <dbReference type="EMBL" id="CAG8415336.1"/>
    </source>
</evidence>
<dbReference type="SUPFAM" id="SSF53474">
    <property type="entry name" value="alpha/beta-Hydrolases"/>
    <property type="match status" value="1"/>
</dbReference>
<gene>
    <name evidence="3" type="ORF">PSALAMII_LOCUS9145</name>
</gene>
<comment type="similarity">
    <text evidence="1">Belongs to the AB hydrolase superfamily. AB hydrolase 2 family.</text>
</comment>
<dbReference type="GO" id="GO:0017000">
    <property type="term" value="P:antibiotic biosynthetic process"/>
    <property type="evidence" value="ECO:0007669"/>
    <property type="project" value="UniProtKB-ARBA"/>
</dbReference>
<organism evidence="3 4">
    <name type="scientific">Penicillium salamii</name>
    <dbReference type="NCBI Taxonomy" id="1612424"/>
    <lineage>
        <taxon>Eukaryota</taxon>
        <taxon>Fungi</taxon>
        <taxon>Dikarya</taxon>
        <taxon>Ascomycota</taxon>
        <taxon>Pezizomycotina</taxon>
        <taxon>Eurotiomycetes</taxon>
        <taxon>Eurotiomycetidae</taxon>
        <taxon>Eurotiales</taxon>
        <taxon>Aspergillaceae</taxon>
        <taxon>Penicillium</taxon>
    </lineage>
</organism>
<dbReference type="Pfam" id="PF02230">
    <property type="entry name" value="Abhydrolase_2"/>
    <property type="match status" value="1"/>
</dbReference>
<accession>A0A9W4JRC6</accession>
<sequence length="277" mass="31302">MAFPPPKIQDPRTEHTHTAILLHGRGSDGPEFAEDFLSSITSQQKSLTESLPNWRWVFPSSRTRHSTVFKEEMCTWFDASSLDDIQKDQELQIEGLRESVHYILNTLEAEIKLLDGRSDRVFLGGISQGMAISLWALLCAPGRITAPLGGLLGFCGWLPFAHQVEHLVRRPGAQLDSIHRKRLVSEFFRDTIADSTSRPERDAYDLSVLNTPAFLSHGLDDPHVSITLGRQAARVLQEIDIQVEVQEFTGADADGHWIKEPEGFDHILRFIERHCEQ</sequence>
<dbReference type="GO" id="GO:0052689">
    <property type="term" value="F:carboxylic ester hydrolase activity"/>
    <property type="evidence" value="ECO:0007669"/>
    <property type="project" value="TreeGrafter"/>
</dbReference>
<dbReference type="GO" id="GO:0008474">
    <property type="term" value="F:palmitoyl-(protein) hydrolase activity"/>
    <property type="evidence" value="ECO:0007669"/>
    <property type="project" value="TreeGrafter"/>
</dbReference>
<comment type="caution">
    <text evidence="3">The sequence shown here is derived from an EMBL/GenBank/DDBJ whole genome shotgun (WGS) entry which is preliminary data.</text>
</comment>
<evidence type="ECO:0000313" key="4">
    <source>
        <dbReference type="Proteomes" id="UP001152592"/>
    </source>
</evidence>
<dbReference type="InterPro" id="IPR003140">
    <property type="entry name" value="PLipase/COase/thioEstase"/>
</dbReference>
<protein>
    <recommendedName>
        <fullName evidence="2">Phospholipase/carboxylesterase/thioesterase domain-containing protein</fullName>
    </recommendedName>
</protein>
<name>A0A9W4JRC6_9EURO</name>
<proteinExistence type="inferred from homology"/>
<dbReference type="Proteomes" id="UP001152592">
    <property type="component" value="Unassembled WGS sequence"/>
</dbReference>
<dbReference type="PANTHER" id="PTHR10655:SF63">
    <property type="entry name" value="PHOSPHOLIPASE_CARBOXYLESTERASE_THIOESTERASE DOMAIN-CONTAINING PROTEIN"/>
    <property type="match status" value="1"/>
</dbReference>
<dbReference type="AlphaFoldDB" id="A0A9W4JRC6"/>
<dbReference type="Gene3D" id="3.40.50.1820">
    <property type="entry name" value="alpha/beta hydrolase"/>
    <property type="match status" value="1"/>
</dbReference>
<dbReference type="GO" id="GO:0072330">
    <property type="term" value="P:monocarboxylic acid biosynthetic process"/>
    <property type="evidence" value="ECO:0007669"/>
    <property type="project" value="UniProtKB-ARBA"/>
</dbReference>